<proteinExistence type="predicted"/>
<accession>A0AAE1B116</accession>
<evidence type="ECO:0000313" key="3">
    <source>
        <dbReference type="Proteomes" id="UP001283361"/>
    </source>
</evidence>
<dbReference type="EMBL" id="JAWDGP010000828">
    <property type="protein sequence ID" value="KAK3796941.1"/>
    <property type="molecule type" value="Genomic_DNA"/>
</dbReference>
<dbReference type="Proteomes" id="UP001283361">
    <property type="component" value="Unassembled WGS sequence"/>
</dbReference>
<comment type="caution">
    <text evidence="2">The sequence shown here is derived from an EMBL/GenBank/DDBJ whole genome shotgun (WGS) entry which is preliminary data.</text>
</comment>
<evidence type="ECO:0000313" key="2">
    <source>
        <dbReference type="EMBL" id="KAK3796941.1"/>
    </source>
</evidence>
<dbReference type="AlphaFoldDB" id="A0AAE1B116"/>
<feature type="region of interest" description="Disordered" evidence="1">
    <location>
        <begin position="1"/>
        <end position="43"/>
    </location>
</feature>
<gene>
    <name evidence="2" type="ORF">RRG08_032243</name>
</gene>
<organism evidence="2 3">
    <name type="scientific">Elysia crispata</name>
    <name type="common">lettuce slug</name>
    <dbReference type="NCBI Taxonomy" id="231223"/>
    <lineage>
        <taxon>Eukaryota</taxon>
        <taxon>Metazoa</taxon>
        <taxon>Spiralia</taxon>
        <taxon>Lophotrochozoa</taxon>
        <taxon>Mollusca</taxon>
        <taxon>Gastropoda</taxon>
        <taxon>Heterobranchia</taxon>
        <taxon>Euthyneura</taxon>
        <taxon>Panpulmonata</taxon>
        <taxon>Sacoglossa</taxon>
        <taxon>Placobranchoidea</taxon>
        <taxon>Plakobranchidae</taxon>
        <taxon>Elysia</taxon>
    </lineage>
</organism>
<keyword evidence="3" id="KW-1185">Reference proteome</keyword>
<reference evidence="2" key="1">
    <citation type="journal article" date="2023" name="G3 (Bethesda)">
        <title>A reference genome for the long-term kleptoplast-retaining sea slug Elysia crispata morphotype clarki.</title>
        <authorList>
            <person name="Eastman K.E."/>
            <person name="Pendleton A.L."/>
            <person name="Shaikh M.A."/>
            <person name="Suttiyut T."/>
            <person name="Ogas R."/>
            <person name="Tomko P."/>
            <person name="Gavelis G."/>
            <person name="Widhalm J.R."/>
            <person name="Wisecaver J.H."/>
        </authorList>
    </citation>
    <scope>NUCLEOTIDE SEQUENCE</scope>
    <source>
        <strain evidence="2">ECLA1</strain>
    </source>
</reference>
<sequence length="75" mass="7394">MARYSVRAGKSGDAQEDGLHGLAPAKGVTAGITSTSNDHSSSACSGGGLIKVKGLAVIHRLTTAGTGLDKTTGLN</sequence>
<protein>
    <submittedName>
        <fullName evidence="2">Uncharacterized protein</fullName>
    </submittedName>
</protein>
<evidence type="ECO:0000256" key="1">
    <source>
        <dbReference type="SAM" id="MobiDB-lite"/>
    </source>
</evidence>
<name>A0AAE1B116_9GAST</name>
<feature type="compositionally biased region" description="Polar residues" evidence="1">
    <location>
        <begin position="31"/>
        <end position="43"/>
    </location>
</feature>